<dbReference type="Proteomes" id="UP001165065">
    <property type="component" value="Unassembled WGS sequence"/>
</dbReference>
<dbReference type="AlphaFoldDB" id="A0A9W7GMN6"/>
<evidence type="ECO:0000256" key="1">
    <source>
        <dbReference type="SAM" id="SignalP"/>
    </source>
</evidence>
<feature type="signal peptide" evidence="1">
    <location>
        <begin position="1"/>
        <end position="15"/>
    </location>
</feature>
<keyword evidence="3" id="KW-1185">Reference proteome</keyword>
<dbReference type="OrthoDB" id="44504at2759"/>
<evidence type="ECO:0000313" key="2">
    <source>
        <dbReference type="EMBL" id="GMI47556.1"/>
    </source>
</evidence>
<accession>A0A9W7GMN6</accession>
<gene>
    <name evidence="2" type="ORF">TrCOL_g2160</name>
</gene>
<keyword evidence="1" id="KW-0732">Signal</keyword>
<reference evidence="3" key="1">
    <citation type="journal article" date="2023" name="Commun. Biol.">
        <title>Genome analysis of Parmales, the sister group of diatoms, reveals the evolutionary specialization of diatoms from phago-mixotrophs to photoautotrophs.</title>
        <authorList>
            <person name="Ban H."/>
            <person name="Sato S."/>
            <person name="Yoshikawa S."/>
            <person name="Yamada K."/>
            <person name="Nakamura Y."/>
            <person name="Ichinomiya M."/>
            <person name="Sato N."/>
            <person name="Blanc-Mathieu R."/>
            <person name="Endo H."/>
            <person name="Kuwata A."/>
            <person name="Ogata H."/>
        </authorList>
    </citation>
    <scope>NUCLEOTIDE SEQUENCE [LARGE SCALE GENOMIC DNA]</scope>
</reference>
<name>A0A9W7GMN6_9STRA</name>
<sequence length="250" mass="27698">MQYFIITLLVAATNAFQPFGSSVFVSRARAPLHLTLKSRAISFDDMAYDTFQRAELCLDSNSCSVEQAEDLLNEILSVQAHCVASDAEITSETVCKDAILTSELIVGLRERMNSASETLVKESNFWLERADSEFQQLATFSLDDATGTLNPSKTLLSPFGLEYIISFLFIVTVVNAQLSGIASESLLPFTMEEWGWAVRDGYLSDMFTHGHGGMGLTETADLTPFTLQEWAWSIKDGYFFDMFKHGGAGF</sequence>
<protein>
    <submittedName>
        <fullName evidence="2">Uncharacterized protein</fullName>
    </submittedName>
</protein>
<organism evidence="2 3">
    <name type="scientific">Triparma columacea</name>
    <dbReference type="NCBI Taxonomy" id="722753"/>
    <lineage>
        <taxon>Eukaryota</taxon>
        <taxon>Sar</taxon>
        <taxon>Stramenopiles</taxon>
        <taxon>Ochrophyta</taxon>
        <taxon>Bolidophyceae</taxon>
        <taxon>Parmales</taxon>
        <taxon>Triparmaceae</taxon>
        <taxon>Triparma</taxon>
    </lineage>
</organism>
<feature type="chain" id="PRO_5040828342" evidence="1">
    <location>
        <begin position="16"/>
        <end position="250"/>
    </location>
</feature>
<evidence type="ECO:0000313" key="3">
    <source>
        <dbReference type="Proteomes" id="UP001165065"/>
    </source>
</evidence>
<dbReference type="EMBL" id="BRYA01000350">
    <property type="protein sequence ID" value="GMI47556.1"/>
    <property type="molecule type" value="Genomic_DNA"/>
</dbReference>
<comment type="caution">
    <text evidence="2">The sequence shown here is derived from an EMBL/GenBank/DDBJ whole genome shotgun (WGS) entry which is preliminary data.</text>
</comment>
<proteinExistence type="predicted"/>